<protein>
    <submittedName>
        <fullName evidence="2">Uncharacterized protein</fullName>
    </submittedName>
</protein>
<dbReference type="AlphaFoldDB" id="R1AT32"/>
<organism evidence="2 3">
    <name type="scientific">Caldisalinibacter kiritimatiensis</name>
    <dbReference type="NCBI Taxonomy" id="1304284"/>
    <lineage>
        <taxon>Bacteria</taxon>
        <taxon>Bacillati</taxon>
        <taxon>Bacillota</taxon>
        <taxon>Tissierellia</taxon>
        <taxon>Tissierellales</taxon>
        <taxon>Thermohalobacteraceae</taxon>
        <taxon>Caldisalinibacter</taxon>
    </lineage>
</organism>
<gene>
    <name evidence="2" type="ORF">L21TH_1658</name>
</gene>
<feature type="transmembrane region" description="Helical" evidence="1">
    <location>
        <begin position="12"/>
        <end position="35"/>
    </location>
</feature>
<dbReference type="RefSeq" id="WP_006314002.1">
    <property type="nucleotide sequence ID" value="NZ_ARZA01000190.1"/>
</dbReference>
<proteinExistence type="predicted"/>
<evidence type="ECO:0000256" key="1">
    <source>
        <dbReference type="SAM" id="Phobius"/>
    </source>
</evidence>
<keyword evidence="1" id="KW-0812">Transmembrane</keyword>
<feature type="transmembrane region" description="Helical" evidence="1">
    <location>
        <begin position="104"/>
        <end position="126"/>
    </location>
</feature>
<evidence type="ECO:0000313" key="2">
    <source>
        <dbReference type="EMBL" id="EOD00298.1"/>
    </source>
</evidence>
<evidence type="ECO:0000313" key="3">
    <source>
        <dbReference type="Proteomes" id="UP000013378"/>
    </source>
</evidence>
<keyword evidence="3" id="KW-1185">Reference proteome</keyword>
<dbReference type="Proteomes" id="UP000013378">
    <property type="component" value="Unassembled WGS sequence"/>
</dbReference>
<feature type="transmembrane region" description="Helical" evidence="1">
    <location>
        <begin position="146"/>
        <end position="167"/>
    </location>
</feature>
<keyword evidence="1" id="KW-1133">Transmembrane helix</keyword>
<keyword evidence="1" id="KW-0472">Membrane</keyword>
<comment type="caution">
    <text evidence="2">The sequence shown here is derived from an EMBL/GenBank/DDBJ whole genome shotgun (WGS) entry which is preliminary data.</text>
</comment>
<accession>R1AT32</accession>
<reference evidence="2 3" key="1">
    <citation type="journal article" date="2015" name="Geomicrobiol. J.">
        <title>Caldisalinibacter kiritimatiensis gen. nov., sp. nov., a moderately thermohalophilic thiosulfate-reducing bacterium from a hypersaline microbial mat.</title>
        <authorList>
            <person name="Ben Hania W."/>
            <person name="Joseph M."/>
            <person name="Fiebig A."/>
            <person name="Bunk B."/>
            <person name="Klenk H.-P."/>
            <person name="Fardeau M.-L."/>
            <person name="Spring S."/>
        </authorList>
    </citation>
    <scope>NUCLEOTIDE SEQUENCE [LARGE SCALE GENOMIC DNA]</scope>
    <source>
        <strain evidence="2 3">L21-TH-D2</strain>
    </source>
</reference>
<name>R1AT32_9FIRM</name>
<sequence>MEKRLINTWFVKYVVPFLIICIFLIQTSFMIYEYINWSGYNSFNNMDFVNGGPIKYSGDSTVFFQHEMKIPYSIYRLVTLIVTVLCIIDLVYRNKKVSVFTLSVWSVLLVLNMSWMPFLLQNMYLLSLPVYYEAFITMQFIPIKKFILRIFFGIYVLAFITYTGSYIKNCLGAIKELRK</sequence>
<dbReference type="EMBL" id="ARZA01000190">
    <property type="protein sequence ID" value="EOD00298.1"/>
    <property type="molecule type" value="Genomic_DNA"/>
</dbReference>
<feature type="transmembrane region" description="Helical" evidence="1">
    <location>
        <begin position="74"/>
        <end position="92"/>
    </location>
</feature>